<reference evidence="5" key="1">
    <citation type="journal article" date="2019" name="Int. J. Syst. Evol. Microbiol.">
        <title>The Global Catalogue of Microorganisms (GCM) 10K type strain sequencing project: providing services to taxonomists for standard genome sequencing and annotation.</title>
        <authorList>
            <consortium name="The Broad Institute Genomics Platform"/>
            <consortium name="The Broad Institute Genome Sequencing Center for Infectious Disease"/>
            <person name="Wu L."/>
            <person name="Ma J."/>
        </authorList>
    </citation>
    <scope>NUCLEOTIDE SEQUENCE [LARGE SCALE GENOMIC DNA]</scope>
    <source>
        <strain evidence="5">JCM 18302</strain>
    </source>
</reference>
<feature type="domain" description="PepSY" evidence="3">
    <location>
        <begin position="60"/>
        <end position="116"/>
    </location>
</feature>
<evidence type="ECO:0000256" key="1">
    <source>
        <dbReference type="SAM" id="MobiDB-lite"/>
    </source>
</evidence>
<sequence length="123" mass="12716">MRNRPVVLAVTGVTALLATGAGIALASAPETVQPAAFSAPTTPPTPDLATASPAGTTGELSSAEAADIALRHVGGGRVTEIEREFEHGRREWKVEIIHAGREHDVRVDAATGAVTRTDVGRDD</sequence>
<evidence type="ECO:0000259" key="3">
    <source>
        <dbReference type="Pfam" id="PF03413"/>
    </source>
</evidence>
<name>A0ABP9NPY7_9PSEU</name>
<dbReference type="InterPro" id="IPR025711">
    <property type="entry name" value="PepSY"/>
</dbReference>
<gene>
    <name evidence="4" type="ORF">GCM10023320_33900</name>
</gene>
<dbReference type="RefSeq" id="WP_345606065.1">
    <property type="nucleotide sequence ID" value="NZ_BAABJO010000011.1"/>
</dbReference>
<dbReference type="Pfam" id="PF03413">
    <property type="entry name" value="PepSY"/>
    <property type="match status" value="1"/>
</dbReference>
<protein>
    <recommendedName>
        <fullName evidence="3">PepSY domain-containing protein</fullName>
    </recommendedName>
</protein>
<evidence type="ECO:0000256" key="2">
    <source>
        <dbReference type="SAM" id="SignalP"/>
    </source>
</evidence>
<dbReference type="EMBL" id="BAABJO010000011">
    <property type="protein sequence ID" value="GAA5122914.1"/>
    <property type="molecule type" value="Genomic_DNA"/>
</dbReference>
<feature type="signal peptide" evidence="2">
    <location>
        <begin position="1"/>
        <end position="26"/>
    </location>
</feature>
<dbReference type="Proteomes" id="UP001500804">
    <property type="component" value="Unassembled WGS sequence"/>
</dbReference>
<feature type="region of interest" description="Disordered" evidence="1">
    <location>
        <begin position="35"/>
        <end position="61"/>
    </location>
</feature>
<keyword evidence="5" id="KW-1185">Reference proteome</keyword>
<evidence type="ECO:0000313" key="4">
    <source>
        <dbReference type="EMBL" id="GAA5122914.1"/>
    </source>
</evidence>
<keyword evidence="2" id="KW-0732">Signal</keyword>
<evidence type="ECO:0000313" key="5">
    <source>
        <dbReference type="Proteomes" id="UP001500804"/>
    </source>
</evidence>
<accession>A0ABP9NPY7</accession>
<feature type="chain" id="PRO_5046890078" description="PepSY domain-containing protein" evidence="2">
    <location>
        <begin position="27"/>
        <end position="123"/>
    </location>
</feature>
<comment type="caution">
    <text evidence="4">The sequence shown here is derived from an EMBL/GenBank/DDBJ whole genome shotgun (WGS) entry which is preliminary data.</text>
</comment>
<dbReference type="Gene3D" id="3.10.450.40">
    <property type="match status" value="1"/>
</dbReference>
<proteinExistence type="predicted"/>
<organism evidence="4 5">
    <name type="scientific">Pseudonocardia adelaidensis</name>
    <dbReference type="NCBI Taxonomy" id="648754"/>
    <lineage>
        <taxon>Bacteria</taxon>
        <taxon>Bacillati</taxon>
        <taxon>Actinomycetota</taxon>
        <taxon>Actinomycetes</taxon>
        <taxon>Pseudonocardiales</taxon>
        <taxon>Pseudonocardiaceae</taxon>
        <taxon>Pseudonocardia</taxon>
    </lineage>
</organism>